<reference evidence="3 4" key="1">
    <citation type="submission" date="2019-12" db="EMBL/GenBank/DDBJ databases">
        <title>Draft genome sequence of the ascomycete Xylaria multiplex DSM 110363.</title>
        <authorList>
            <person name="Buettner E."/>
            <person name="Kellner H."/>
        </authorList>
    </citation>
    <scope>NUCLEOTIDE SEQUENCE [LARGE SCALE GENOMIC DNA]</scope>
    <source>
        <strain evidence="3 4">DSM 110363</strain>
    </source>
</reference>
<dbReference type="OrthoDB" id="4760150at2759"/>
<keyword evidence="4" id="KW-1185">Reference proteome</keyword>
<dbReference type="EMBL" id="WUBL01000047">
    <property type="protein sequence ID" value="KAF2968643.1"/>
    <property type="molecule type" value="Genomic_DNA"/>
</dbReference>
<evidence type="ECO:0000313" key="3">
    <source>
        <dbReference type="EMBL" id="KAF2968643.1"/>
    </source>
</evidence>
<evidence type="ECO:0000256" key="1">
    <source>
        <dbReference type="SAM" id="Coils"/>
    </source>
</evidence>
<gene>
    <name evidence="3" type="ORF">GQX73_g4895</name>
</gene>
<evidence type="ECO:0000256" key="2">
    <source>
        <dbReference type="SAM" id="MobiDB-lite"/>
    </source>
</evidence>
<feature type="region of interest" description="Disordered" evidence="2">
    <location>
        <begin position="128"/>
        <end position="153"/>
    </location>
</feature>
<dbReference type="Proteomes" id="UP000481858">
    <property type="component" value="Unassembled WGS sequence"/>
</dbReference>
<evidence type="ECO:0000313" key="4">
    <source>
        <dbReference type="Proteomes" id="UP000481858"/>
    </source>
</evidence>
<feature type="compositionally biased region" description="Basic and acidic residues" evidence="2">
    <location>
        <begin position="129"/>
        <end position="153"/>
    </location>
</feature>
<feature type="coiled-coil region" evidence="1">
    <location>
        <begin position="27"/>
        <end position="82"/>
    </location>
</feature>
<keyword evidence="1" id="KW-0175">Coiled coil</keyword>
<dbReference type="AlphaFoldDB" id="A0A7C8ISG4"/>
<proteinExistence type="predicted"/>
<accession>A0A7C8ISG4</accession>
<name>A0A7C8ISG4_9PEZI</name>
<sequence>MDQSSNQPVEDGISSSSARLAKLMPGLNVIEAKIKEIEAAKAKAEEIALEWEQKYNETEEKLKELEKEYEKQASQNWALNNKVKDRDVEIQILQSELQNSIPLGDWEHPPPKLRTALELAQQKMITNLQREKEALRETTEHSEQGRAPSHRDE</sequence>
<dbReference type="InParanoid" id="A0A7C8ISG4"/>
<organism evidence="3 4">
    <name type="scientific">Xylaria multiplex</name>
    <dbReference type="NCBI Taxonomy" id="323545"/>
    <lineage>
        <taxon>Eukaryota</taxon>
        <taxon>Fungi</taxon>
        <taxon>Dikarya</taxon>
        <taxon>Ascomycota</taxon>
        <taxon>Pezizomycotina</taxon>
        <taxon>Sordariomycetes</taxon>
        <taxon>Xylariomycetidae</taxon>
        <taxon>Xylariales</taxon>
        <taxon>Xylariaceae</taxon>
        <taxon>Xylaria</taxon>
    </lineage>
</organism>
<protein>
    <submittedName>
        <fullName evidence="3">Uncharacterized protein</fullName>
    </submittedName>
</protein>
<comment type="caution">
    <text evidence="3">The sequence shown here is derived from an EMBL/GenBank/DDBJ whole genome shotgun (WGS) entry which is preliminary data.</text>
</comment>